<evidence type="ECO:0000313" key="21">
    <source>
        <dbReference type="RefSeq" id="XP_006873070.1"/>
    </source>
</evidence>
<comment type="function">
    <text evidence="10">Ligand-specific transporter trafficking between intracellular organelles (TGN) and the plasma membrane. Plays a role in autocrine regulation of cell growth mediated by growth regulators containing cell surface retention sequence binding (CRS). May act as a hyaluronan (HA) transporter, either mediating its uptake for catabolism within lymphatic endothelial cells themselves, or its transport into the lumen of afferent lymphatic vessels for subsequent re-uptake and degradation in lymph nodes. Binds to pericelluar hyaluronan matrices deposited on the surface of leukocytes and facilitates cell adhesion and migration through lymphatic endothelium.</text>
</comment>
<dbReference type="PANTHER" id="PTHR10225:SF2">
    <property type="entry name" value="LYMPHATIC VESSEL ENDOTHELIAL HYALURONIC ACID RECEPTOR 1"/>
    <property type="match status" value="1"/>
</dbReference>
<organism evidence="20 21">
    <name type="scientific">Chrysochloris asiatica</name>
    <name type="common">Cape golden mole</name>
    <dbReference type="NCBI Taxonomy" id="185453"/>
    <lineage>
        <taxon>Eukaryota</taxon>
        <taxon>Metazoa</taxon>
        <taxon>Chordata</taxon>
        <taxon>Craniata</taxon>
        <taxon>Vertebrata</taxon>
        <taxon>Euteleostomi</taxon>
        <taxon>Mammalia</taxon>
        <taxon>Eutheria</taxon>
        <taxon>Afrotheria</taxon>
        <taxon>Chrysochloridae</taxon>
        <taxon>Chrysochlorinae</taxon>
        <taxon>Chrysochloris</taxon>
    </lineage>
</organism>
<keyword evidence="6 17" id="KW-0472">Membrane</keyword>
<keyword evidence="7" id="KW-1015">Disulfide bond</keyword>
<name>A0A9B0U5N6_CHRAS</name>
<gene>
    <name evidence="21" type="primary">LYVE1</name>
</gene>
<dbReference type="CTD" id="10894"/>
<dbReference type="GO" id="GO:0005886">
    <property type="term" value="C:plasma membrane"/>
    <property type="evidence" value="ECO:0007669"/>
    <property type="project" value="UniProtKB-ARBA"/>
</dbReference>
<evidence type="ECO:0000256" key="12">
    <source>
        <dbReference type="ARBA" id="ARBA00074556"/>
    </source>
</evidence>
<dbReference type="InterPro" id="IPR016187">
    <property type="entry name" value="CTDL_fold"/>
</dbReference>
<evidence type="ECO:0000256" key="4">
    <source>
        <dbReference type="ARBA" id="ARBA00022729"/>
    </source>
</evidence>
<dbReference type="GO" id="GO:0004888">
    <property type="term" value="F:transmembrane signaling receptor activity"/>
    <property type="evidence" value="ECO:0007669"/>
    <property type="project" value="TreeGrafter"/>
</dbReference>
<reference evidence="21" key="1">
    <citation type="submission" date="2025-08" db="UniProtKB">
        <authorList>
            <consortium name="RefSeq"/>
        </authorList>
    </citation>
    <scope>IDENTIFICATION</scope>
    <source>
        <tissue evidence="21">Spleen</tissue>
    </source>
</reference>
<evidence type="ECO:0000256" key="9">
    <source>
        <dbReference type="ARBA" id="ARBA00023180"/>
    </source>
</evidence>
<dbReference type="CDD" id="cd03516">
    <property type="entry name" value="Link_domain_CD44_like"/>
    <property type="match status" value="1"/>
</dbReference>
<dbReference type="GO" id="GO:0005540">
    <property type="term" value="F:hyaluronic acid binding"/>
    <property type="evidence" value="ECO:0007669"/>
    <property type="project" value="InterPro"/>
</dbReference>
<comment type="caution">
    <text evidence="15">Lacks conserved residue(s) required for the propagation of feature annotation.</text>
</comment>
<evidence type="ECO:0000256" key="14">
    <source>
        <dbReference type="ARBA" id="ARBA00081249"/>
    </source>
</evidence>
<dbReference type="SUPFAM" id="SSF56436">
    <property type="entry name" value="C-type lectin-like"/>
    <property type="match status" value="1"/>
</dbReference>
<evidence type="ECO:0000256" key="17">
    <source>
        <dbReference type="SAM" id="Phobius"/>
    </source>
</evidence>
<feature type="compositionally biased region" description="Basic and acidic residues" evidence="16">
    <location>
        <begin position="281"/>
        <end position="306"/>
    </location>
</feature>
<dbReference type="PRINTS" id="PR01265">
    <property type="entry name" value="LINKMODULE"/>
</dbReference>
<evidence type="ECO:0000256" key="13">
    <source>
        <dbReference type="ARBA" id="ARBA00078806"/>
    </source>
</evidence>
<evidence type="ECO:0000256" key="5">
    <source>
        <dbReference type="ARBA" id="ARBA00022989"/>
    </source>
</evidence>
<evidence type="ECO:0000259" key="19">
    <source>
        <dbReference type="PROSITE" id="PS50963"/>
    </source>
</evidence>
<evidence type="ECO:0000256" key="1">
    <source>
        <dbReference type="ARBA" id="ARBA00004167"/>
    </source>
</evidence>
<evidence type="ECO:0000256" key="6">
    <source>
        <dbReference type="ARBA" id="ARBA00023136"/>
    </source>
</evidence>
<dbReference type="RefSeq" id="XP_006873070.1">
    <property type="nucleotide sequence ID" value="XM_006873008.1"/>
</dbReference>
<dbReference type="GO" id="GO:0007155">
    <property type="term" value="P:cell adhesion"/>
    <property type="evidence" value="ECO:0007669"/>
    <property type="project" value="InterPro"/>
</dbReference>
<feature type="compositionally biased region" description="Polar residues" evidence="16">
    <location>
        <begin position="159"/>
        <end position="169"/>
    </location>
</feature>
<keyword evidence="2" id="KW-0813">Transport</keyword>
<dbReference type="InterPro" id="IPR016186">
    <property type="entry name" value="C-type_lectin-like/link_sf"/>
</dbReference>
<dbReference type="InterPro" id="IPR000538">
    <property type="entry name" value="Link_dom"/>
</dbReference>
<keyword evidence="5 17" id="KW-1133">Transmembrane helix</keyword>
<dbReference type="AlphaFoldDB" id="A0A9B0U5N6"/>
<evidence type="ECO:0000256" key="11">
    <source>
        <dbReference type="ARBA" id="ARBA00063369"/>
    </source>
</evidence>
<keyword evidence="4 18" id="KW-0732">Signal</keyword>
<evidence type="ECO:0000256" key="10">
    <source>
        <dbReference type="ARBA" id="ARBA00057127"/>
    </source>
</evidence>
<keyword evidence="3 17" id="KW-0812">Transmembrane</keyword>
<dbReference type="GeneID" id="102841793"/>
<dbReference type="Gene3D" id="3.10.100.10">
    <property type="entry name" value="Mannose-Binding Protein A, subunit A"/>
    <property type="match status" value="1"/>
</dbReference>
<evidence type="ECO:0000256" key="15">
    <source>
        <dbReference type="PROSITE-ProRule" id="PRU00323"/>
    </source>
</evidence>
<dbReference type="PROSITE" id="PS50963">
    <property type="entry name" value="LINK_2"/>
    <property type="match status" value="1"/>
</dbReference>
<dbReference type="PANTHER" id="PTHR10225">
    <property type="entry name" value="HYALURONAN RECEPTOR"/>
    <property type="match status" value="1"/>
</dbReference>
<feature type="domain" description="Link" evidence="19">
    <location>
        <begin position="37"/>
        <end position="129"/>
    </location>
</feature>
<dbReference type="OrthoDB" id="8952307at2759"/>
<evidence type="ECO:0000256" key="8">
    <source>
        <dbReference type="ARBA" id="ARBA00023170"/>
    </source>
</evidence>
<feature type="chain" id="PRO_5038909700" description="Lymphatic vessel endothelial hyaluronic acid receptor 1" evidence="18">
    <location>
        <begin position="21"/>
        <end position="319"/>
    </location>
</feature>
<evidence type="ECO:0000313" key="20">
    <source>
        <dbReference type="Proteomes" id="UP000504623"/>
    </source>
</evidence>
<accession>A0A9B0U5N6</accession>
<sequence>MAKTFTLVLLLASTKLLVQGALQVEELSILGPCRIVGITLVSKKTGSVQLDFTEAKEACWLLGMTLASKAQVETAWKSGFETCSYGWVEDGSSVVIPRILANPKCGKNGIGVLAWKVSAQQRFKAYCYNSSDIWTNSCFPEVITTKDPVFNIQPSIHTTESNISDSSNPTAPPSSGPPLTTAPAQAFTSGPRKRKLICVTEVFMETSTVGTERDSYIGSQVSFKKEVSEFGGVPTALLILALLFFAAAAGLAICYVKRYVKAFPFTNKSQQKEMIETKIVKEEKVDDNNPAEESKKTDKKTEELKSPPRATVRCLEAEV</sequence>
<keyword evidence="9" id="KW-0325">Glycoprotein</keyword>
<keyword evidence="8 21" id="KW-0675">Receptor</keyword>
<evidence type="ECO:0000256" key="18">
    <source>
        <dbReference type="SAM" id="SignalP"/>
    </source>
</evidence>
<feature type="region of interest" description="Disordered" evidence="16">
    <location>
        <begin position="159"/>
        <end position="188"/>
    </location>
</feature>
<dbReference type="Proteomes" id="UP000504623">
    <property type="component" value="Unplaced"/>
</dbReference>
<feature type="transmembrane region" description="Helical" evidence="17">
    <location>
        <begin position="236"/>
        <end position="256"/>
    </location>
</feature>
<feature type="signal peptide" evidence="18">
    <location>
        <begin position="1"/>
        <end position="20"/>
    </location>
</feature>
<dbReference type="SMART" id="SM00445">
    <property type="entry name" value="LINK"/>
    <property type="match status" value="1"/>
</dbReference>
<evidence type="ECO:0000256" key="7">
    <source>
        <dbReference type="ARBA" id="ARBA00023157"/>
    </source>
</evidence>
<evidence type="ECO:0000256" key="3">
    <source>
        <dbReference type="ARBA" id="ARBA00022692"/>
    </source>
</evidence>
<dbReference type="Pfam" id="PF00193">
    <property type="entry name" value="Xlink"/>
    <property type="match status" value="1"/>
</dbReference>
<comment type="subcellular location">
    <subcellularLocation>
        <location evidence="1">Membrane</location>
        <topology evidence="1">Single-pass membrane protein</topology>
    </subcellularLocation>
</comment>
<protein>
    <recommendedName>
        <fullName evidence="12">Lymphatic vessel endothelial hyaluronic acid receptor 1</fullName>
    </recommendedName>
    <alternativeName>
        <fullName evidence="14">Cell surface retention sequence-binding protein 1</fullName>
    </alternativeName>
    <alternativeName>
        <fullName evidence="13">Extracellular link domain-containing protein 1</fullName>
    </alternativeName>
</protein>
<comment type="subunit">
    <text evidence="11">Homodimer; disulfide-linked. Interacts with PDGFB and IGFBP3. Forms a transient ternary complex with PDGFB and PDGFRB in TGN.</text>
</comment>
<dbReference type="FunFam" id="3.10.100.10:FF:000057">
    <property type="entry name" value="Lymphatic vessel endothelial hyaluronic acid receptor 1"/>
    <property type="match status" value="1"/>
</dbReference>
<evidence type="ECO:0000256" key="16">
    <source>
        <dbReference type="SAM" id="MobiDB-lite"/>
    </source>
</evidence>
<evidence type="ECO:0000256" key="2">
    <source>
        <dbReference type="ARBA" id="ARBA00022448"/>
    </source>
</evidence>
<dbReference type="InterPro" id="IPR043210">
    <property type="entry name" value="CD44_antigen-like"/>
</dbReference>
<proteinExistence type="predicted"/>
<feature type="region of interest" description="Disordered" evidence="16">
    <location>
        <begin position="281"/>
        <end position="310"/>
    </location>
</feature>
<keyword evidence="20" id="KW-1185">Reference proteome</keyword>